<organism evidence="3 4">
    <name type="scientific">Plasmodium gonderi</name>
    <dbReference type="NCBI Taxonomy" id="77519"/>
    <lineage>
        <taxon>Eukaryota</taxon>
        <taxon>Sar</taxon>
        <taxon>Alveolata</taxon>
        <taxon>Apicomplexa</taxon>
        <taxon>Aconoidasida</taxon>
        <taxon>Haemosporida</taxon>
        <taxon>Plasmodiidae</taxon>
        <taxon>Plasmodium</taxon>
        <taxon>Plasmodium (Plasmodium)</taxon>
    </lineage>
</organism>
<dbReference type="OrthoDB" id="386497at2759"/>
<dbReference type="OMA" id="CCNGSWL"/>
<dbReference type="Pfam" id="PF05795">
    <property type="entry name" value="Plasmodium_Vir"/>
    <property type="match status" value="1"/>
</dbReference>
<evidence type="ECO:0000313" key="3">
    <source>
        <dbReference type="EMBL" id="GAW80801.1"/>
    </source>
</evidence>
<dbReference type="AlphaFoldDB" id="A0A1Y1JE44"/>
<dbReference type="RefSeq" id="XP_028543390.1">
    <property type="nucleotide sequence ID" value="XM_028687589.1"/>
</dbReference>
<feature type="transmembrane region" description="Helical" evidence="2">
    <location>
        <begin position="473"/>
        <end position="497"/>
    </location>
</feature>
<dbReference type="InterPro" id="IPR008780">
    <property type="entry name" value="Plasmodium_Vir"/>
</dbReference>
<keyword evidence="4" id="KW-1185">Reference proteome</keyword>
<protein>
    <submittedName>
        <fullName evidence="3">Variable surface protein</fullName>
    </submittedName>
</protein>
<keyword evidence="2" id="KW-0812">Transmembrane</keyword>
<dbReference type="EMBL" id="BDQF01000009">
    <property type="protein sequence ID" value="GAW80801.1"/>
    <property type="molecule type" value="Genomic_DNA"/>
</dbReference>
<reference evidence="4" key="1">
    <citation type="submission" date="2017-04" db="EMBL/GenBank/DDBJ databases">
        <title>Plasmodium gonderi genome.</title>
        <authorList>
            <person name="Arisue N."/>
            <person name="Honma H."/>
            <person name="Kawai S."/>
            <person name="Tougan T."/>
            <person name="Tanabe K."/>
            <person name="Horii T."/>
        </authorList>
    </citation>
    <scope>NUCLEOTIDE SEQUENCE [LARGE SCALE GENOMIC DNA]</scope>
    <source>
        <strain evidence="4">ATCC 30045</strain>
    </source>
</reference>
<dbReference type="Proteomes" id="UP000195521">
    <property type="component" value="Unassembled WGS sequence"/>
</dbReference>
<evidence type="ECO:0000256" key="2">
    <source>
        <dbReference type="SAM" id="Phobius"/>
    </source>
</evidence>
<sequence length="550" mass="64074">MSSSGEIPEYDKLLLQSSPSYVIYKKLNEDAGNYKSKCCDILNNSDSNKNDISNLCKKIERNVENLFNISNTIEYYYRCHHYRHWIYENIKKILDNATNDKDKKSISSKFLELRNCIMVNYSVYNCLYDYETDNLSKINDRVEEKYLYDYFYNFDTIKTYEMCNHMNSDKYEQYLNKIIELYNKHKNTYNCCNGSWLHSCFSYFKCNDTFDPEKLLQRLKINGKRSCEVLEKEKIKGSSPDSSTPNKSEPDILSTFYTGPCKSIGEDKLICSLRQVTHKSPKIPLKPSRINNTIDYKSKILPLFSESTDNTISQPSENKHVTSISVSSFVKPLEKKSQSHRDTNELNHEKSDKYKEINTLPIVTLPEGFKWKFGDGSFSCDSRISHEDKYKLCDYVKKLKEGLKELKLTNSTNNESLNTISSTFDSVRDQSHIINYNQGEESLYSTSNGVTYIDSNGYFTNNPEHERVLSNNIFIRVFIGGTLILGMILVFFIYYKFTPFGVFLQRKLSKKKSRKDNEPRKITQKSSLKNTPNKNKNRKNIGYNFAYNSG</sequence>
<feature type="region of interest" description="Disordered" evidence="1">
    <location>
        <begin position="513"/>
        <end position="550"/>
    </location>
</feature>
<accession>A0A1Y1JE44</accession>
<name>A0A1Y1JE44_PLAGO</name>
<keyword evidence="2" id="KW-1133">Transmembrane helix</keyword>
<evidence type="ECO:0000256" key="1">
    <source>
        <dbReference type="SAM" id="MobiDB-lite"/>
    </source>
</evidence>
<keyword evidence="2" id="KW-0472">Membrane</keyword>
<proteinExistence type="predicted"/>
<evidence type="ECO:0000313" key="4">
    <source>
        <dbReference type="Proteomes" id="UP000195521"/>
    </source>
</evidence>
<gene>
    <name evidence="3" type="ORF">PGO_083670</name>
</gene>
<dbReference type="GeneID" id="39747517"/>
<comment type="caution">
    <text evidence="3">The sequence shown here is derived from an EMBL/GenBank/DDBJ whole genome shotgun (WGS) entry which is preliminary data.</text>
</comment>